<dbReference type="FunFam" id="2.60.40.10:FF:001452">
    <property type="entry name" value="Uncharacterized protein, isoform F"/>
    <property type="match status" value="1"/>
</dbReference>
<evidence type="ECO:0000256" key="14">
    <source>
        <dbReference type="SAM" id="SignalP"/>
    </source>
</evidence>
<evidence type="ECO:0000256" key="12">
    <source>
        <dbReference type="SAM" id="MobiDB-lite"/>
    </source>
</evidence>
<dbReference type="PANTHER" id="PTHR12231">
    <property type="entry name" value="CTX-RELATED TYPE I TRANSMEMBRANE PROTEIN"/>
    <property type="match status" value="1"/>
</dbReference>
<evidence type="ECO:0000256" key="1">
    <source>
        <dbReference type="ARBA" id="ARBA00004162"/>
    </source>
</evidence>
<dbReference type="FunFam" id="2.60.40.10:FF:004530">
    <property type="match status" value="1"/>
</dbReference>
<reference evidence="17" key="5">
    <citation type="submission" date="2025-09" db="UniProtKB">
        <authorList>
            <consortium name="Ensembl"/>
        </authorList>
    </citation>
    <scope>IDENTIFICATION</scope>
</reference>
<dbReference type="FunFam" id="2.60.40.10:FF:000173">
    <property type="entry name" value="Neural cell adhesion molecule 1"/>
    <property type="match status" value="1"/>
</dbReference>
<sequence>MKVCPRADPFSSLICFLASLQVSIIPVQGEISVGESKFFLCEVGGGAKGIDWFSPTGEKIEPYRQDVSAFRNDETSSTLTIYNANIENAGAYKCVATGWDQQAEATVNVKIYQKITFRNAPSPQEFTEKDNAVIVCDVASSPPPTVIWKHKRAKIQFDKDVRFKFLSNNHLQIRGIRKADEGEYTCEGLIMARGEIDFRTIFVVVNVVPTIQVRQPEVNSTSDMGHTATLACDADGFPNVLPQYRFSEDGSEMTIMDVKKLDEGDYTCVARNKAGKSEEEVSLRVFVKPTITYLENRTTTETEERVTLTCEATGDPTPSITWSFGSRVFNEGEQSEDGSVVVRSDARLSALTLKYPQHTDAGRYLCTARNAVGETSQHMTLEVQFAPKILGSVAVYTWEGNAANISCEILAHPSEVSIVWLRDGLQLPHANASNVKIHNTPSASYLEVNPDSQNDFGSYNCTVSNEIGTESKEFILIQADVPSAPTISQVEPYSSTAVLSFAEPEAMGGVPVLKYRVEWRAASRSNWAQRVYEVREGLSAVTITGLKPETSYEVKMSAVNGKGQGESSPSVAFKTEPVRLFNTLFIPSPEASLIPPKLVGTLQPKGNILKVNWLKQDDGGSPIIHYLVRYKAVSVRATAGPDPELRQSHFRSVVGGKPPDGAVSRVRRPAERRSGLEARGAAARLERAHPTERPGLGHGGGVGLNTGLIVGILVLVCALLLLAVDAACCVLNKCGVLMCICGKAGASTKGKDVEACKAAYVKDNSKEPIVEMRTEDQFTANHDIGGHPEPNETTPLTEAE</sequence>
<keyword evidence="5" id="KW-0677">Repeat</keyword>
<feature type="signal peptide" evidence="14">
    <location>
        <begin position="1"/>
        <end position="29"/>
    </location>
</feature>
<keyword evidence="4 14" id="KW-0732">Signal</keyword>
<evidence type="ECO:0000256" key="9">
    <source>
        <dbReference type="ARBA" id="ARBA00023157"/>
    </source>
</evidence>
<dbReference type="SMART" id="SM00408">
    <property type="entry name" value="IGc2"/>
    <property type="match status" value="5"/>
</dbReference>
<keyword evidence="8 13" id="KW-0472">Membrane</keyword>
<keyword evidence="18" id="KW-1185">Reference proteome</keyword>
<feature type="domain" description="Ig-like" evidence="15">
    <location>
        <begin position="387"/>
        <end position="475"/>
    </location>
</feature>
<feature type="chain" id="PRO_5044211169" description="Neural cell adhesion molecule 1a" evidence="14">
    <location>
        <begin position="30"/>
        <end position="800"/>
    </location>
</feature>
<dbReference type="SUPFAM" id="SSF48726">
    <property type="entry name" value="Immunoglobulin"/>
    <property type="match status" value="5"/>
</dbReference>
<dbReference type="InterPro" id="IPR009138">
    <property type="entry name" value="Neural_cell_adh"/>
</dbReference>
<dbReference type="CDD" id="cd00096">
    <property type="entry name" value="Ig"/>
    <property type="match status" value="1"/>
</dbReference>
<gene>
    <name evidence="17" type="primary">ncam1b</name>
</gene>
<reference evidence="18" key="1">
    <citation type="journal article" date="2014" name="Science">
        <title>Nonhuman genetics. Genomic basis for the convergent evolution of electric organs.</title>
        <authorList>
            <person name="Gallant J.R."/>
            <person name="Traeger L.L."/>
            <person name="Volkening J.D."/>
            <person name="Moffett H."/>
            <person name="Chen P.H."/>
            <person name="Novina C.D."/>
            <person name="Phillips G.N.Jr."/>
            <person name="Anand R."/>
            <person name="Wells G.B."/>
            <person name="Pinch M."/>
            <person name="Guth R."/>
            <person name="Unguez G.A."/>
            <person name="Albert J.S."/>
            <person name="Zakon H.H."/>
            <person name="Samanta M.P."/>
            <person name="Sussman M.R."/>
        </authorList>
    </citation>
    <scope>NUCLEOTIDE SEQUENCE [LARGE SCALE GENOMIC DNA]</scope>
</reference>
<dbReference type="CDD" id="cd00063">
    <property type="entry name" value="FN3"/>
    <property type="match status" value="1"/>
</dbReference>
<feature type="domain" description="Ig-like" evidence="15">
    <location>
        <begin position="113"/>
        <end position="186"/>
    </location>
</feature>
<reference evidence="17" key="3">
    <citation type="submission" date="2020-05" db="EMBL/GenBank/DDBJ databases">
        <title>Electrophorus electricus (electric eel) genome, fEleEle1, primary haplotype.</title>
        <authorList>
            <person name="Myers G."/>
            <person name="Meyer A."/>
            <person name="Fedrigo O."/>
            <person name="Formenti G."/>
            <person name="Rhie A."/>
            <person name="Tracey A."/>
            <person name="Sims Y."/>
            <person name="Jarvis E.D."/>
        </authorList>
    </citation>
    <scope>NUCLEOTIDE SEQUENCE [LARGE SCALE GENOMIC DNA]</scope>
</reference>
<keyword evidence="11" id="KW-0393">Immunoglobulin domain</keyword>
<accession>A0A4W4FKR0</accession>
<dbReference type="SMART" id="SM00409">
    <property type="entry name" value="IG"/>
    <property type="match status" value="5"/>
</dbReference>
<dbReference type="Pfam" id="PF13927">
    <property type="entry name" value="Ig_3"/>
    <property type="match status" value="1"/>
</dbReference>
<keyword evidence="10" id="KW-0325">Glycoprotein</keyword>
<feature type="compositionally biased region" description="Polar residues" evidence="12">
    <location>
        <begin position="791"/>
        <end position="800"/>
    </location>
</feature>
<feature type="domain" description="Fibronectin type-III" evidence="16">
    <location>
        <begin position="481"/>
        <end position="578"/>
    </location>
</feature>
<dbReference type="InterPro" id="IPR007110">
    <property type="entry name" value="Ig-like_dom"/>
</dbReference>
<feature type="transmembrane region" description="Helical" evidence="13">
    <location>
        <begin position="708"/>
        <end position="731"/>
    </location>
</feature>
<dbReference type="InterPro" id="IPR036116">
    <property type="entry name" value="FN3_sf"/>
</dbReference>
<feature type="domain" description="Ig-like" evidence="15">
    <location>
        <begin position="5"/>
        <end position="108"/>
    </location>
</feature>
<reference evidence="17" key="4">
    <citation type="submission" date="2025-08" db="UniProtKB">
        <authorList>
            <consortium name="Ensembl"/>
        </authorList>
    </citation>
    <scope>IDENTIFICATION</scope>
</reference>
<dbReference type="PRINTS" id="PR01838">
    <property type="entry name" value="NCAMFAMILY"/>
</dbReference>
<keyword evidence="3 13" id="KW-0812">Transmembrane</keyword>
<dbReference type="InterPro" id="IPR003599">
    <property type="entry name" value="Ig_sub"/>
</dbReference>
<comment type="subcellular location">
    <subcellularLocation>
        <location evidence="1">Cell membrane</location>
        <topology evidence="1">Single-pass membrane protein</topology>
    </subcellularLocation>
</comment>
<dbReference type="InterPro" id="IPR003598">
    <property type="entry name" value="Ig_sub2"/>
</dbReference>
<evidence type="ECO:0000256" key="11">
    <source>
        <dbReference type="ARBA" id="ARBA00023319"/>
    </source>
</evidence>
<evidence type="ECO:0000256" key="6">
    <source>
        <dbReference type="ARBA" id="ARBA00022889"/>
    </source>
</evidence>
<dbReference type="Proteomes" id="UP000314983">
    <property type="component" value="Chromosome 15"/>
</dbReference>
<evidence type="ECO:0000259" key="15">
    <source>
        <dbReference type="PROSITE" id="PS50835"/>
    </source>
</evidence>
<dbReference type="Ensembl" id="ENSEEET00000024816.2">
    <property type="protein sequence ID" value="ENSEEEP00000024534.2"/>
    <property type="gene ID" value="ENSEEEG00000011544.2"/>
</dbReference>
<dbReference type="PROSITE" id="PS50835">
    <property type="entry name" value="IG_LIKE"/>
    <property type="match status" value="5"/>
</dbReference>
<reference evidence="18" key="2">
    <citation type="journal article" date="2017" name="Sci. Adv.">
        <title>A tail of two voltages: Proteomic comparison of the three electric organs of the electric eel.</title>
        <authorList>
            <person name="Traeger L.L."/>
            <person name="Sabat G."/>
            <person name="Barrett-Wilt G.A."/>
            <person name="Wells G.B."/>
            <person name="Sussman M.R."/>
        </authorList>
    </citation>
    <scope>NUCLEOTIDE SEQUENCE [LARGE SCALE GENOMIC DNA]</scope>
</reference>
<keyword evidence="2" id="KW-1003">Cell membrane</keyword>
<dbReference type="InterPro" id="IPR036179">
    <property type="entry name" value="Ig-like_dom_sf"/>
</dbReference>
<feature type="region of interest" description="Disordered" evidence="12">
    <location>
        <begin position="777"/>
        <end position="800"/>
    </location>
</feature>
<evidence type="ECO:0000313" key="18">
    <source>
        <dbReference type="Proteomes" id="UP000314983"/>
    </source>
</evidence>
<dbReference type="SUPFAM" id="SSF49265">
    <property type="entry name" value="Fibronectin type III"/>
    <property type="match status" value="1"/>
</dbReference>
<dbReference type="GO" id="GO:0005886">
    <property type="term" value="C:plasma membrane"/>
    <property type="evidence" value="ECO:0007669"/>
    <property type="project" value="UniProtKB-SubCell"/>
</dbReference>
<evidence type="ECO:0000256" key="8">
    <source>
        <dbReference type="ARBA" id="ARBA00023136"/>
    </source>
</evidence>
<keyword evidence="9" id="KW-1015">Disulfide bond</keyword>
<dbReference type="GeneTree" id="ENSGT00940000155743"/>
<dbReference type="GO" id="GO:0043005">
    <property type="term" value="C:neuron projection"/>
    <property type="evidence" value="ECO:0007669"/>
    <property type="project" value="TreeGrafter"/>
</dbReference>
<dbReference type="InterPro" id="IPR003961">
    <property type="entry name" value="FN3_dom"/>
</dbReference>
<dbReference type="AlphaFoldDB" id="A0A4W4FKR0"/>
<name>A0A4W4FKR0_ELEEL</name>
<evidence type="ECO:0000313" key="17">
    <source>
        <dbReference type="Ensembl" id="ENSEEEP00000024534.2"/>
    </source>
</evidence>
<evidence type="ECO:0000256" key="5">
    <source>
        <dbReference type="ARBA" id="ARBA00022737"/>
    </source>
</evidence>
<dbReference type="SMART" id="SM00060">
    <property type="entry name" value="FN3"/>
    <property type="match status" value="1"/>
</dbReference>
<protein>
    <recommendedName>
        <fullName evidence="19">Neural cell adhesion molecule 1a</fullName>
    </recommendedName>
</protein>
<feature type="domain" description="Ig-like" evidence="15">
    <location>
        <begin position="289"/>
        <end position="382"/>
    </location>
</feature>
<evidence type="ECO:0000259" key="16">
    <source>
        <dbReference type="PROSITE" id="PS50853"/>
    </source>
</evidence>
<evidence type="ECO:0000256" key="10">
    <source>
        <dbReference type="ARBA" id="ARBA00023180"/>
    </source>
</evidence>
<organism evidence="17 18">
    <name type="scientific">Electrophorus electricus</name>
    <name type="common">Electric eel</name>
    <name type="synonym">Gymnotus electricus</name>
    <dbReference type="NCBI Taxonomy" id="8005"/>
    <lineage>
        <taxon>Eukaryota</taxon>
        <taxon>Metazoa</taxon>
        <taxon>Chordata</taxon>
        <taxon>Craniata</taxon>
        <taxon>Vertebrata</taxon>
        <taxon>Euteleostomi</taxon>
        <taxon>Actinopterygii</taxon>
        <taxon>Neopterygii</taxon>
        <taxon>Teleostei</taxon>
        <taxon>Ostariophysi</taxon>
        <taxon>Gymnotiformes</taxon>
        <taxon>Gymnotoidei</taxon>
        <taxon>Gymnotidae</taxon>
        <taxon>Electrophorus</taxon>
    </lineage>
</organism>
<dbReference type="InterPro" id="IPR051170">
    <property type="entry name" value="Neural/epithelial_adhesion"/>
</dbReference>
<evidence type="ECO:0008006" key="19">
    <source>
        <dbReference type="Google" id="ProtNLM"/>
    </source>
</evidence>
<evidence type="ECO:0000256" key="3">
    <source>
        <dbReference type="ARBA" id="ARBA00022692"/>
    </source>
</evidence>
<dbReference type="PROSITE" id="PS50853">
    <property type="entry name" value="FN3"/>
    <property type="match status" value="1"/>
</dbReference>
<keyword evidence="6" id="KW-0130">Cell adhesion</keyword>
<dbReference type="Gene3D" id="2.60.40.10">
    <property type="entry name" value="Immunoglobulins"/>
    <property type="match status" value="6"/>
</dbReference>
<keyword evidence="7 13" id="KW-1133">Transmembrane helix</keyword>
<feature type="domain" description="Ig-like" evidence="15">
    <location>
        <begin position="209"/>
        <end position="282"/>
    </location>
</feature>
<dbReference type="FunFam" id="2.60.40.10:FF:000086">
    <property type="entry name" value="Neural cell adhesion molecule 1"/>
    <property type="match status" value="1"/>
</dbReference>
<evidence type="ECO:0000256" key="13">
    <source>
        <dbReference type="SAM" id="Phobius"/>
    </source>
</evidence>
<dbReference type="InterPro" id="IPR013098">
    <property type="entry name" value="Ig_I-set"/>
</dbReference>
<dbReference type="Pfam" id="PF07679">
    <property type="entry name" value="I-set"/>
    <property type="match status" value="4"/>
</dbReference>
<dbReference type="InterPro" id="IPR013783">
    <property type="entry name" value="Ig-like_fold"/>
</dbReference>
<dbReference type="GO" id="GO:0007155">
    <property type="term" value="P:cell adhesion"/>
    <property type="evidence" value="ECO:0007669"/>
    <property type="project" value="UniProtKB-KW"/>
</dbReference>
<evidence type="ECO:0000256" key="4">
    <source>
        <dbReference type="ARBA" id="ARBA00022729"/>
    </source>
</evidence>
<dbReference type="PANTHER" id="PTHR12231:SF239">
    <property type="entry name" value="NEURAL CELL ADHESION MOLECULE 1"/>
    <property type="match status" value="1"/>
</dbReference>
<evidence type="ECO:0000256" key="7">
    <source>
        <dbReference type="ARBA" id="ARBA00022989"/>
    </source>
</evidence>
<dbReference type="Pfam" id="PF00041">
    <property type="entry name" value="fn3"/>
    <property type="match status" value="1"/>
</dbReference>
<evidence type="ECO:0000256" key="2">
    <source>
        <dbReference type="ARBA" id="ARBA00022475"/>
    </source>
</evidence>
<feature type="region of interest" description="Disordered" evidence="12">
    <location>
        <begin position="649"/>
        <end position="698"/>
    </location>
</feature>
<proteinExistence type="predicted"/>